<dbReference type="STRING" id="526729.SAMN04324258_2264"/>
<dbReference type="GO" id="GO:0016747">
    <property type="term" value="F:acyltransferase activity, transferring groups other than amino-acyl groups"/>
    <property type="evidence" value="ECO:0007669"/>
    <property type="project" value="InterPro"/>
</dbReference>
<organism evidence="2 3">
    <name type="scientific">Krasilnikoviella flava</name>
    <dbReference type="NCBI Taxonomy" id="526729"/>
    <lineage>
        <taxon>Bacteria</taxon>
        <taxon>Bacillati</taxon>
        <taxon>Actinomycetota</taxon>
        <taxon>Actinomycetes</taxon>
        <taxon>Micrococcales</taxon>
        <taxon>Promicromonosporaceae</taxon>
        <taxon>Krasilnikoviella</taxon>
    </lineage>
</organism>
<name>A0A1T5KRH9_9MICO</name>
<dbReference type="InterPro" id="IPR016181">
    <property type="entry name" value="Acyl_CoA_acyltransferase"/>
</dbReference>
<dbReference type="SUPFAM" id="SSF55729">
    <property type="entry name" value="Acyl-CoA N-acyltransferases (Nat)"/>
    <property type="match status" value="1"/>
</dbReference>
<keyword evidence="3" id="KW-1185">Reference proteome</keyword>
<gene>
    <name evidence="2" type="ORF">SAMN04324258_2264</name>
</gene>
<dbReference type="InterPro" id="IPR000182">
    <property type="entry name" value="GNAT_dom"/>
</dbReference>
<evidence type="ECO:0000313" key="2">
    <source>
        <dbReference type="EMBL" id="SKC65878.1"/>
    </source>
</evidence>
<protein>
    <recommendedName>
        <fullName evidence="1">N-acetyltransferase domain-containing protein</fullName>
    </recommendedName>
</protein>
<evidence type="ECO:0000259" key="1">
    <source>
        <dbReference type="PROSITE" id="PS51186"/>
    </source>
</evidence>
<accession>A0A1T5KRH9</accession>
<feature type="domain" description="N-acetyltransferase" evidence="1">
    <location>
        <begin position="54"/>
        <end position="200"/>
    </location>
</feature>
<sequence length="200" mass="20975">MGSKVVLRDGSPEAAAALAAGARVVARSWGAGLSVEVVDARVWERAREAVAGLAVLRELTPDDRDSILRLDRDTVADYPGDVATTHRPLTAGAPTPAPGRRAFGAVVGQELVAMTFVDVDGDRAETHFTVVARAWRGRGLASAVKALSLGALAGAGVHRFRTGGSFENRAIIAVNEALGYVRDEEWLTLVHDAGDRAGPT</sequence>
<dbReference type="RefSeq" id="WP_079574603.1">
    <property type="nucleotide sequence ID" value="NZ_FUZQ01000004.1"/>
</dbReference>
<dbReference type="OrthoDB" id="4821781at2"/>
<reference evidence="2 3" key="1">
    <citation type="submission" date="2017-02" db="EMBL/GenBank/DDBJ databases">
        <authorList>
            <person name="Peterson S.W."/>
        </authorList>
    </citation>
    <scope>NUCLEOTIDE SEQUENCE [LARGE SCALE GENOMIC DNA]</scope>
    <source>
        <strain evidence="2 3">DSM 21481</strain>
    </source>
</reference>
<dbReference type="EMBL" id="FUZQ01000004">
    <property type="protein sequence ID" value="SKC65878.1"/>
    <property type="molecule type" value="Genomic_DNA"/>
</dbReference>
<dbReference type="Pfam" id="PF00583">
    <property type="entry name" value="Acetyltransf_1"/>
    <property type="match status" value="1"/>
</dbReference>
<dbReference type="AlphaFoldDB" id="A0A1T5KRH9"/>
<dbReference type="Gene3D" id="3.40.630.30">
    <property type="match status" value="1"/>
</dbReference>
<evidence type="ECO:0000313" key="3">
    <source>
        <dbReference type="Proteomes" id="UP000189777"/>
    </source>
</evidence>
<proteinExistence type="predicted"/>
<dbReference type="Proteomes" id="UP000189777">
    <property type="component" value="Unassembled WGS sequence"/>
</dbReference>
<dbReference type="PROSITE" id="PS51186">
    <property type="entry name" value="GNAT"/>
    <property type="match status" value="1"/>
</dbReference>